<organism evidence="1">
    <name type="scientific">Caldithrix abyssi</name>
    <dbReference type="NCBI Taxonomy" id="187145"/>
    <lineage>
        <taxon>Bacteria</taxon>
        <taxon>Pseudomonadati</taxon>
        <taxon>Calditrichota</taxon>
        <taxon>Calditrichia</taxon>
        <taxon>Calditrichales</taxon>
        <taxon>Calditrichaceae</taxon>
        <taxon>Caldithrix</taxon>
    </lineage>
</organism>
<dbReference type="Pfam" id="PF04221">
    <property type="entry name" value="RelB"/>
    <property type="match status" value="1"/>
</dbReference>
<protein>
    <recommendedName>
        <fullName evidence="2">Type II toxin-antitoxin system RelB/DinJ family antitoxin</fullName>
    </recommendedName>
</protein>
<dbReference type="GO" id="GO:0006355">
    <property type="term" value="P:regulation of DNA-templated transcription"/>
    <property type="evidence" value="ECO:0007669"/>
    <property type="project" value="InterPro"/>
</dbReference>
<dbReference type="EMBL" id="DRQG01000096">
    <property type="protein sequence ID" value="HGY56077.1"/>
    <property type="molecule type" value="Genomic_DNA"/>
</dbReference>
<dbReference type="AlphaFoldDB" id="A0A7V4UE62"/>
<evidence type="ECO:0000313" key="1">
    <source>
        <dbReference type="EMBL" id="HGY56077.1"/>
    </source>
</evidence>
<dbReference type="Gene3D" id="1.10.1220.10">
    <property type="entry name" value="Met repressor-like"/>
    <property type="match status" value="1"/>
</dbReference>
<reference evidence="1" key="1">
    <citation type="journal article" date="2020" name="mSystems">
        <title>Genome- and Community-Level Interaction Insights into Carbon Utilization and Element Cycling Functions of Hydrothermarchaeota in Hydrothermal Sediment.</title>
        <authorList>
            <person name="Zhou Z."/>
            <person name="Liu Y."/>
            <person name="Xu W."/>
            <person name="Pan J."/>
            <person name="Luo Z.H."/>
            <person name="Li M."/>
        </authorList>
    </citation>
    <scope>NUCLEOTIDE SEQUENCE [LARGE SCALE GENOMIC DNA]</scope>
    <source>
        <strain evidence="1">HyVt-577</strain>
    </source>
</reference>
<name>A0A7V4UE62_CALAY</name>
<dbReference type="InterPro" id="IPR013321">
    <property type="entry name" value="Arc_rbn_hlx_hlx"/>
</dbReference>
<comment type="caution">
    <text evidence="1">The sequence shown here is derived from an EMBL/GenBank/DDBJ whole genome shotgun (WGS) entry which is preliminary data.</text>
</comment>
<accession>A0A7V4UE62</accession>
<proteinExistence type="predicted"/>
<sequence length="105" mass="12252">MYFNAHLILLYSHTMAILYGKRSLIMAKTTTVRAMMEVKKKDNVSRILKKLGMNHSEAINIFYSLIEEYEGLPFDLRIPNPRSEVMKHLNNSIKKNRRLGELLAK</sequence>
<evidence type="ECO:0008006" key="2">
    <source>
        <dbReference type="Google" id="ProtNLM"/>
    </source>
</evidence>
<gene>
    <name evidence="1" type="ORF">ENK44_10260</name>
</gene>
<dbReference type="InterPro" id="IPR007337">
    <property type="entry name" value="RelB/DinJ"/>
</dbReference>
<dbReference type="Proteomes" id="UP000885779">
    <property type="component" value="Unassembled WGS sequence"/>
</dbReference>